<protein>
    <submittedName>
        <fullName evidence="3">Tryptophan halogenase</fullName>
    </submittedName>
</protein>
<name>A0A5C5XD42_9PLAN</name>
<dbReference type="Pfam" id="PF13450">
    <property type="entry name" value="NAD_binding_8"/>
    <property type="match status" value="1"/>
</dbReference>
<gene>
    <name evidence="3" type="ORF">Pan54_12530</name>
</gene>
<keyword evidence="1" id="KW-0560">Oxidoreductase</keyword>
<dbReference type="InterPro" id="IPR050816">
    <property type="entry name" value="Flavin-dep_Halogenase_NPB"/>
</dbReference>
<dbReference type="InterPro" id="IPR036188">
    <property type="entry name" value="FAD/NAD-bd_sf"/>
</dbReference>
<accession>A0A5C5XD42</accession>
<dbReference type="Proteomes" id="UP000316095">
    <property type="component" value="Unassembled WGS sequence"/>
</dbReference>
<dbReference type="GO" id="GO:0004497">
    <property type="term" value="F:monooxygenase activity"/>
    <property type="evidence" value="ECO:0007669"/>
    <property type="project" value="UniProtKB-KW"/>
</dbReference>
<sequence>MTDNLSVDVAVIGAGFGGSLTALLLNRIGLRVVLLESGSHPRFAIGESSTPIADLILGDLAQRYDLPSLLPLSHYGTWKQTYPELNCGLKRGFSYFKHRPEQPFHSLPDHSNELLVAASRDDEHSDTHWMRSDVDTFLVNQVKAAGIPYFDQMKLTHQQHWPTWQLRATSETASLAIRAEFLIDATGEAAFLPRALDLSSCLHQLRTSSRSLFAHFTDVTPWQDILTSQQSDTNIHPFCCDAAALHHVLEEGWMWQLRFDNGVTSVGITLDADRHPLNSVISADKEWEAILNRYPSLSRQFASAQIVAPERGLTRTGRLQRQWSQIVGDNWALLPHTAGFIDPFFSAGIAHTLCGVENLVHLLENYWGRESFSTELRVYEMMIKSEFELIDKLVQGSYLSLRNFDLFVPFTMLYFAAATTYEHRRLITGYSPGRAFLCADDGEYRRIVCQIRHNLEIALRQTDLQTTHRFFDDVAQAIAPYNIAGLCDLNVSNMYRYTAV</sequence>
<dbReference type="InterPro" id="IPR006905">
    <property type="entry name" value="Flavin_halogenase"/>
</dbReference>
<evidence type="ECO:0000256" key="2">
    <source>
        <dbReference type="ARBA" id="ARBA00023033"/>
    </source>
</evidence>
<dbReference type="Pfam" id="PF04820">
    <property type="entry name" value="Trp_halogenase"/>
    <property type="match status" value="1"/>
</dbReference>
<evidence type="ECO:0000313" key="3">
    <source>
        <dbReference type="EMBL" id="TWT60539.1"/>
    </source>
</evidence>
<comment type="caution">
    <text evidence="3">The sequence shown here is derived from an EMBL/GenBank/DDBJ whole genome shotgun (WGS) entry which is preliminary data.</text>
</comment>
<evidence type="ECO:0000256" key="1">
    <source>
        <dbReference type="ARBA" id="ARBA00023002"/>
    </source>
</evidence>
<evidence type="ECO:0000313" key="4">
    <source>
        <dbReference type="Proteomes" id="UP000316095"/>
    </source>
</evidence>
<organism evidence="3 4">
    <name type="scientific">Rubinisphaera italica</name>
    <dbReference type="NCBI Taxonomy" id="2527969"/>
    <lineage>
        <taxon>Bacteria</taxon>
        <taxon>Pseudomonadati</taxon>
        <taxon>Planctomycetota</taxon>
        <taxon>Planctomycetia</taxon>
        <taxon>Planctomycetales</taxon>
        <taxon>Planctomycetaceae</taxon>
        <taxon>Rubinisphaera</taxon>
    </lineage>
</organism>
<dbReference type="EMBL" id="SJPG01000001">
    <property type="protein sequence ID" value="TWT60539.1"/>
    <property type="molecule type" value="Genomic_DNA"/>
</dbReference>
<dbReference type="PANTHER" id="PTHR43747">
    <property type="entry name" value="FAD-BINDING PROTEIN"/>
    <property type="match status" value="1"/>
</dbReference>
<dbReference type="SUPFAM" id="SSF51905">
    <property type="entry name" value="FAD/NAD(P)-binding domain"/>
    <property type="match status" value="1"/>
</dbReference>
<dbReference type="RefSeq" id="WP_146502648.1">
    <property type="nucleotide sequence ID" value="NZ_SJPG01000001.1"/>
</dbReference>
<dbReference type="PANTHER" id="PTHR43747:SF5">
    <property type="entry name" value="FAD-BINDING DOMAIN-CONTAINING PROTEIN"/>
    <property type="match status" value="1"/>
</dbReference>
<dbReference type="AlphaFoldDB" id="A0A5C5XD42"/>
<keyword evidence="2" id="KW-0503">Monooxygenase</keyword>
<dbReference type="Gene3D" id="3.50.50.60">
    <property type="entry name" value="FAD/NAD(P)-binding domain"/>
    <property type="match status" value="1"/>
</dbReference>
<proteinExistence type="predicted"/>
<keyword evidence="4" id="KW-1185">Reference proteome</keyword>
<dbReference type="OrthoDB" id="103324at2"/>
<reference evidence="3 4" key="1">
    <citation type="submission" date="2019-02" db="EMBL/GenBank/DDBJ databases">
        <title>Deep-cultivation of Planctomycetes and their phenomic and genomic characterization uncovers novel biology.</title>
        <authorList>
            <person name="Wiegand S."/>
            <person name="Jogler M."/>
            <person name="Boedeker C."/>
            <person name="Pinto D."/>
            <person name="Vollmers J."/>
            <person name="Rivas-Marin E."/>
            <person name="Kohn T."/>
            <person name="Peeters S.H."/>
            <person name="Heuer A."/>
            <person name="Rast P."/>
            <person name="Oberbeckmann S."/>
            <person name="Bunk B."/>
            <person name="Jeske O."/>
            <person name="Meyerdierks A."/>
            <person name="Storesund J.E."/>
            <person name="Kallscheuer N."/>
            <person name="Luecker S."/>
            <person name="Lage O.M."/>
            <person name="Pohl T."/>
            <person name="Merkel B.J."/>
            <person name="Hornburger P."/>
            <person name="Mueller R.-W."/>
            <person name="Bruemmer F."/>
            <person name="Labrenz M."/>
            <person name="Spormann A.M."/>
            <person name="Op Den Camp H."/>
            <person name="Overmann J."/>
            <person name="Amann R."/>
            <person name="Jetten M.S.M."/>
            <person name="Mascher T."/>
            <person name="Medema M.H."/>
            <person name="Devos D.P."/>
            <person name="Kaster A.-K."/>
            <person name="Ovreas L."/>
            <person name="Rohde M."/>
            <person name="Galperin M.Y."/>
            <person name="Jogler C."/>
        </authorList>
    </citation>
    <scope>NUCLEOTIDE SEQUENCE [LARGE SCALE GENOMIC DNA]</scope>
    <source>
        <strain evidence="3 4">Pan54</strain>
    </source>
</reference>